<comment type="caution">
    <text evidence="1">The sequence shown here is derived from an EMBL/GenBank/DDBJ whole genome shotgun (WGS) entry which is preliminary data.</text>
</comment>
<protein>
    <recommendedName>
        <fullName evidence="3">Tetratricopeptide repeat protein</fullName>
    </recommendedName>
</protein>
<accession>A0A1B8PKX2</accession>
<proteinExistence type="predicted"/>
<gene>
    <name evidence="1" type="ORF">A9Z60_07760</name>
</gene>
<dbReference type="EMBL" id="LZDN01000006">
    <property type="protein sequence ID" value="OBX51474.1"/>
    <property type="molecule type" value="Genomic_DNA"/>
</dbReference>
<dbReference type="AlphaFoldDB" id="A0A1B8PKX2"/>
<organism evidence="1 2">
    <name type="scientific">Moraxella nonliquefaciens</name>
    <dbReference type="NCBI Taxonomy" id="478"/>
    <lineage>
        <taxon>Bacteria</taxon>
        <taxon>Pseudomonadati</taxon>
        <taxon>Pseudomonadota</taxon>
        <taxon>Gammaproteobacteria</taxon>
        <taxon>Moraxellales</taxon>
        <taxon>Moraxellaceae</taxon>
        <taxon>Moraxella</taxon>
    </lineage>
</organism>
<name>A0A1B8PKX2_MORNO</name>
<evidence type="ECO:0000313" key="1">
    <source>
        <dbReference type="EMBL" id="OBX51474.1"/>
    </source>
</evidence>
<dbReference type="Gene3D" id="1.25.40.10">
    <property type="entry name" value="Tetratricopeptide repeat domain"/>
    <property type="match status" value="1"/>
</dbReference>
<sequence length="260" mass="29906">MNVSMQPKSKAQEAHEYFCRYQGLIKPNSLVCFSWLNEAEKLVHTDAKNAYVLRSLAYIFKGQPEDGLYAMQNAKKLGDRHATQNIMNILHSMGRFDESSQVAKEILKQNPHDLESVSLLLSHALLHLDINKVHEAMQYHQGNNQQIMQKSQIYIQEINKRMDMLNELNISKKTVVDILNHIYVFLSDKYVGDNYLSFDYGYTEIGGYLEINVCLNNLSVDDCVSLQDGFLDVLIDSELDYRDYKDILVSFSSECSTERA</sequence>
<dbReference type="SUPFAM" id="SSF48452">
    <property type="entry name" value="TPR-like"/>
    <property type="match status" value="1"/>
</dbReference>
<evidence type="ECO:0000313" key="2">
    <source>
        <dbReference type="Proteomes" id="UP000092671"/>
    </source>
</evidence>
<reference evidence="1 2" key="1">
    <citation type="submission" date="2016-06" db="EMBL/GenBank/DDBJ databases">
        <title>Draft genome of Moraxella nonliquefaciens CCUG 60284.</title>
        <authorList>
            <person name="Salva-Serra F."/>
            <person name="Engstrom-Jakobsson H."/>
            <person name="Thorell K."/>
            <person name="Gonzales-Siles L."/>
            <person name="Karlsson R."/>
            <person name="Boulund F."/>
            <person name="Engstrand L."/>
            <person name="Kristiansson E."/>
            <person name="Moore E."/>
        </authorList>
    </citation>
    <scope>NUCLEOTIDE SEQUENCE [LARGE SCALE GENOMIC DNA]</scope>
    <source>
        <strain evidence="1 2">CCUG 60284</strain>
    </source>
</reference>
<dbReference type="Proteomes" id="UP000092671">
    <property type="component" value="Unassembled WGS sequence"/>
</dbReference>
<dbReference type="InterPro" id="IPR011990">
    <property type="entry name" value="TPR-like_helical_dom_sf"/>
</dbReference>
<evidence type="ECO:0008006" key="3">
    <source>
        <dbReference type="Google" id="ProtNLM"/>
    </source>
</evidence>